<dbReference type="Gene3D" id="3.40.50.150">
    <property type="entry name" value="Vaccinia Virus protein VP39"/>
    <property type="match status" value="1"/>
</dbReference>
<dbReference type="Proteomes" id="UP001500133">
    <property type="component" value="Unassembled WGS sequence"/>
</dbReference>
<gene>
    <name evidence="1" type="ORF">GCM10022228_16230</name>
</gene>
<dbReference type="EMBL" id="BAAAZT010000072">
    <property type="protein sequence ID" value="GAA3906773.1"/>
    <property type="molecule type" value="Genomic_DNA"/>
</dbReference>
<name>A0ABP7LV27_9GAMM</name>
<dbReference type="InterPro" id="IPR029063">
    <property type="entry name" value="SAM-dependent_MTases_sf"/>
</dbReference>
<evidence type="ECO:0000313" key="2">
    <source>
        <dbReference type="Proteomes" id="UP001500133"/>
    </source>
</evidence>
<protein>
    <submittedName>
        <fullName evidence="1">Uncharacterized protein</fullName>
    </submittedName>
</protein>
<evidence type="ECO:0000313" key="1">
    <source>
        <dbReference type="EMBL" id="GAA3906773.1"/>
    </source>
</evidence>
<accession>A0ABP7LV27</accession>
<organism evidence="1 2">
    <name type="scientific">Halomonas cibimaris</name>
    <dbReference type="NCBI Taxonomy" id="657012"/>
    <lineage>
        <taxon>Bacteria</taxon>
        <taxon>Pseudomonadati</taxon>
        <taxon>Pseudomonadota</taxon>
        <taxon>Gammaproteobacteria</taxon>
        <taxon>Oceanospirillales</taxon>
        <taxon>Halomonadaceae</taxon>
        <taxon>Halomonas</taxon>
    </lineage>
</organism>
<comment type="caution">
    <text evidence="1">The sequence shown here is derived from an EMBL/GenBank/DDBJ whole genome shotgun (WGS) entry which is preliminary data.</text>
</comment>
<keyword evidence="2" id="KW-1185">Reference proteome</keyword>
<proteinExistence type="predicted"/>
<reference evidence="2" key="1">
    <citation type="journal article" date="2019" name="Int. J. Syst. Evol. Microbiol.">
        <title>The Global Catalogue of Microorganisms (GCM) 10K type strain sequencing project: providing services to taxonomists for standard genome sequencing and annotation.</title>
        <authorList>
            <consortium name="The Broad Institute Genomics Platform"/>
            <consortium name="The Broad Institute Genome Sequencing Center for Infectious Disease"/>
            <person name="Wu L."/>
            <person name="Ma J."/>
        </authorList>
    </citation>
    <scope>NUCLEOTIDE SEQUENCE [LARGE SCALE GENOMIC DNA]</scope>
    <source>
        <strain evidence="2">JCM 16914</strain>
    </source>
</reference>
<sequence>MPMKKRWEQVQHSMEALKQALSQAGVRATVACRQLYHDREEVTVHVRLLD</sequence>